<reference evidence="2 3" key="1">
    <citation type="journal article" date="2014" name="Am. J. Bot.">
        <title>Genome assembly and annotation for red clover (Trifolium pratense; Fabaceae).</title>
        <authorList>
            <person name="Istvanek J."/>
            <person name="Jaros M."/>
            <person name="Krenek A."/>
            <person name="Repkova J."/>
        </authorList>
    </citation>
    <scope>NUCLEOTIDE SEQUENCE [LARGE SCALE GENOMIC DNA]</scope>
    <source>
        <strain evidence="3">cv. Tatra</strain>
        <tissue evidence="2">Young leaves</tissue>
    </source>
</reference>
<sequence>RGDEASLVMQYWWLLTCHYMMSIAVGSFRTVEKRIMSGNNGSIAMLVAVKLLRLPPLVQACLVCNCGVSMEDQKKVKCSSCEESRMIELANYE</sequence>
<evidence type="ECO:0000256" key="1">
    <source>
        <dbReference type="SAM" id="Phobius"/>
    </source>
</evidence>
<dbReference type="AlphaFoldDB" id="A0A2K3K6J9"/>
<evidence type="ECO:0000313" key="2">
    <source>
        <dbReference type="EMBL" id="PNX61920.1"/>
    </source>
</evidence>
<evidence type="ECO:0000313" key="3">
    <source>
        <dbReference type="Proteomes" id="UP000236291"/>
    </source>
</evidence>
<protein>
    <submittedName>
        <fullName evidence="2">Uncharacterized protein</fullName>
    </submittedName>
</protein>
<keyword evidence="1" id="KW-0472">Membrane</keyword>
<proteinExistence type="predicted"/>
<keyword evidence="1" id="KW-0812">Transmembrane</keyword>
<accession>A0A2K3K6J9</accession>
<dbReference type="Proteomes" id="UP000236291">
    <property type="component" value="Unassembled WGS sequence"/>
</dbReference>
<feature type="non-terminal residue" evidence="2">
    <location>
        <position position="1"/>
    </location>
</feature>
<organism evidence="2 3">
    <name type="scientific">Trifolium pratense</name>
    <name type="common">Red clover</name>
    <dbReference type="NCBI Taxonomy" id="57577"/>
    <lineage>
        <taxon>Eukaryota</taxon>
        <taxon>Viridiplantae</taxon>
        <taxon>Streptophyta</taxon>
        <taxon>Embryophyta</taxon>
        <taxon>Tracheophyta</taxon>
        <taxon>Spermatophyta</taxon>
        <taxon>Magnoliopsida</taxon>
        <taxon>eudicotyledons</taxon>
        <taxon>Gunneridae</taxon>
        <taxon>Pentapetalae</taxon>
        <taxon>rosids</taxon>
        <taxon>fabids</taxon>
        <taxon>Fabales</taxon>
        <taxon>Fabaceae</taxon>
        <taxon>Papilionoideae</taxon>
        <taxon>50 kb inversion clade</taxon>
        <taxon>NPAAA clade</taxon>
        <taxon>Hologalegina</taxon>
        <taxon>IRL clade</taxon>
        <taxon>Trifolieae</taxon>
        <taxon>Trifolium</taxon>
    </lineage>
</organism>
<name>A0A2K3K6J9_TRIPR</name>
<comment type="caution">
    <text evidence="2">The sequence shown here is derived from an EMBL/GenBank/DDBJ whole genome shotgun (WGS) entry which is preliminary data.</text>
</comment>
<keyword evidence="1" id="KW-1133">Transmembrane helix</keyword>
<reference evidence="2 3" key="2">
    <citation type="journal article" date="2017" name="Front. Plant Sci.">
        <title>Gene Classification and Mining of Molecular Markers Useful in Red Clover (Trifolium pratense) Breeding.</title>
        <authorList>
            <person name="Istvanek J."/>
            <person name="Dluhosova J."/>
            <person name="Dluhos P."/>
            <person name="Patkova L."/>
            <person name="Nedelnik J."/>
            <person name="Repkova J."/>
        </authorList>
    </citation>
    <scope>NUCLEOTIDE SEQUENCE [LARGE SCALE GENOMIC DNA]</scope>
    <source>
        <strain evidence="3">cv. Tatra</strain>
        <tissue evidence="2">Young leaves</tissue>
    </source>
</reference>
<feature type="transmembrane region" description="Helical" evidence="1">
    <location>
        <begin position="12"/>
        <end position="31"/>
    </location>
</feature>
<gene>
    <name evidence="2" type="ORF">L195_g060901</name>
</gene>
<dbReference type="EMBL" id="ASHM01144459">
    <property type="protein sequence ID" value="PNX61920.1"/>
    <property type="molecule type" value="Genomic_DNA"/>
</dbReference>